<dbReference type="Proteomes" id="UP000241890">
    <property type="component" value="Unassembled WGS sequence"/>
</dbReference>
<dbReference type="FunCoup" id="A0A2R5G878">
    <property type="interactions" value="78"/>
</dbReference>
<evidence type="ECO:0000256" key="4">
    <source>
        <dbReference type="ARBA" id="ARBA00022989"/>
    </source>
</evidence>
<evidence type="ECO:0000259" key="7">
    <source>
        <dbReference type="PROSITE" id="PS50202"/>
    </source>
</evidence>
<dbReference type="PANTHER" id="PTHR10809">
    <property type="entry name" value="VESICLE-ASSOCIATED MEMBRANE PROTEIN-ASSOCIATED PROTEIN"/>
    <property type="match status" value="1"/>
</dbReference>
<evidence type="ECO:0000313" key="8">
    <source>
        <dbReference type="EMBL" id="GBG27266.1"/>
    </source>
</evidence>
<comment type="caution">
    <text evidence="8">The sequence shown here is derived from an EMBL/GenBank/DDBJ whole genome shotgun (WGS) entry which is preliminary data.</text>
</comment>
<dbReference type="GO" id="GO:0061817">
    <property type="term" value="P:endoplasmic reticulum-plasma membrane tethering"/>
    <property type="evidence" value="ECO:0007669"/>
    <property type="project" value="TreeGrafter"/>
</dbReference>
<evidence type="ECO:0000256" key="2">
    <source>
        <dbReference type="ARBA" id="ARBA00008932"/>
    </source>
</evidence>
<accession>A0A2R5G878</accession>
<evidence type="ECO:0000256" key="5">
    <source>
        <dbReference type="ARBA" id="ARBA00023136"/>
    </source>
</evidence>
<evidence type="ECO:0000256" key="1">
    <source>
        <dbReference type="ARBA" id="ARBA00004211"/>
    </source>
</evidence>
<proteinExistence type="inferred from homology"/>
<keyword evidence="4 6" id="KW-1133">Transmembrane helix</keyword>
<evidence type="ECO:0000256" key="6">
    <source>
        <dbReference type="SAM" id="Phobius"/>
    </source>
</evidence>
<dbReference type="GO" id="GO:0005789">
    <property type="term" value="C:endoplasmic reticulum membrane"/>
    <property type="evidence" value="ECO:0007669"/>
    <property type="project" value="InterPro"/>
</dbReference>
<protein>
    <submittedName>
        <fullName evidence="8">Vesicle-associated membrane protein-associated protein A</fullName>
    </submittedName>
</protein>
<dbReference type="InterPro" id="IPR000535">
    <property type="entry name" value="MSP_dom"/>
</dbReference>
<keyword evidence="9" id="KW-1185">Reference proteome</keyword>
<evidence type="ECO:0000256" key="3">
    <source>
        <dbReference type="ARBA" id="ARBA00022692"/>
    </source>
</evidence>
<dbReference type="SUPFAM" id="SSF49354">
    <property type="entry name" value="PapD-like"/>
    <property type="match status" value="1"/>
</dbReference>
<dbReference type="OrthoDB" id="264603at2759"/>
<dbReference type="InterPro" id="IPR008962">
    <property type="entry name" value="PapD-like_sf"/>
</dbReference>
<dbReference type="AlphaFoldDB" id="A0A2R5G878"/>
<dbReference type="InterPro" id="IPR013783">
    <property type="entry name" value="Ig-like_fold"/>
</dbReference>
<dbReference type="EMBL" id="BEYU01000029">
    <property type="protein sequence ID" value="GBG27266.1"/>
    <property type="molecule type" value="Genomic_DNA"/>
</dbReference>
<dbReference type="PANTHER" id="PTHR10809:SF6">
    <property type="entry name" value="AT11025P-RELATED"/>
    <property type="match status" value="1"/>
</dbReference>
<dbReference type="GO" id="GO:0005886">
    <property type="term" value="C:plasma membrane"/>
    <property type="evidence" value="ECO:0007669"/>
    <property type="project" value="TreeGrafter"/>
</dbReference>
<sequence length="298" mass="33251">MSMKMQLVKLDPSSVDFPMGEKEPSVTLKVENTSDKMVAFKIKTTHPKRYLVRPNQGVIPVKSASSVLISLQIKDAKQLRQERLTGYETLDKDCKDNKFLVQCAVVKDNYLSKLESHHEEHDSKNLGNLLKQMWAEMTRDELVHKKLTCTFKYPENNEELMEVNNLHSVDVPAGVDMNAGKPRAADDGQLESLPELRKKYQELINFTVQLTAERDRFKASLKDATKEIALLKKGESHRNIKSSSDVSGAGGVSSTMSDSLPGGLASQTGFALWQLMFVAVLAFLLGRLFTSDGQSDMA</sequence>
<reference evidence="8 9" key="1">
    <citation type="submission" date="2017-12" db="EMBL/GenBank/DDBJ databases">
        <title>Sequencing, de novo assembly and annotation of complete genome of a new Thraustochytrid species, strain FCC1311.</title>
        <authorList>
            <person name="Sedici K."/>
            <person name="Godart F."/>
            <person name="Aiese Cigliano R."/>
            <person name="Sanseverino W."/>
            <person name="Barakat M."/>
            <person name="Ortet P."/>
            <person name="Marechal E."/>
            <person name="Cagnac O."/>
            <person name="Amato A."/>
        </authorList>
    </citation>
    <scope>NUCLEOTIDE SEQUENCE [LARGE SCALE GENOMIC DNA]</scope>
</reference>
<comment type="similarity">
    <text evidence="2">Belongs to the VAMP-associated protein (VAP) (TC 9.B.17) family.</text>
</comment>
<dbReference type="InterPro" id="IPR016763">
    <property type="entry name" value="VAP"/>
</dbReference>
<organism evidence="8 9">
    <name type="scientific">Hondaea fermentalgiana</name>
    <dbReference type="NCBI Taxonomy" id="2315210"/>
    <lineage>
        <taxon>Eukaryota</taxon>
        <taxon>Sar</taxon>
        <taxon>Stramenopiles</taxon>
        <taxon>Bigyra</taxon>
        <taxon>Labyrinthulomycetes</taxon>
        <taxon>Thraustochytrida</taxon>
        <taxon>Thraustochytriidae</taxon>
        <taxon>Hondaea</taxon>
    </lineage>
</organism>
<name>A0A2R5G878_9STRA</name>
<evidence type="ECO:0000313" key="9">
    <source>
        <dbReference type="Proteomes" id="UP000241890"/>
    </source>
</evidence>
<gene>
    <name evidence="8" type="ORF">FCC1311_034882</name>
</gene>
<dbReference type="Gene3D" id="2.60.40.10">
    <property type="entry name" value="Immunoglobulins"/>
    <property type="match status" value="1"/>
</dbReference>
<comment type="subcellular location">
    <subcellularLocation>
        <location evidence="1">Membrane</location>
        <topology evidence="1">Single-pass type IV membrane protein</topology>
    </subcellularLocation>
</comment>
<keyword evidence="5 6" id="KW-0472">Membrane</keyword>
<feature type="transmembrane region" description="Helical" evidence="6">
    <location>
        <begin position="270"/>
        <end position="289"/>
    </location>
</feature>
<dbReference type="InParanoid" id="A0A2R5G878"/>
<dbReference type="PROSITE" id="PS50202">
    <property type="entry name" value="MSP"/>
    <property type="match status" value="1"/>
</dbReference>
<keyword evidence="3 6" id="KW-0812">Transmembrane</keyword>
<feature type="domain" description="MSP" evidence="7">
    <location>
        <begin position="7"/>
        <end position="152"/>
    </location>
</feature>
<dbReference type="Pfam" id="PF00635">
    <property type="entry name" value="Motile_Sperm"/>
    <property type="match status" value="1"/>
</dbReference>
<dbReference type="GO" id="GO:0090158">
    <property type="term" value="P:endoplasmic reticulum membrane organization"/>
    <property type="evidence" value="ECO:0007669"/>
    <property type="project" value="TreeGrafter"/>
</dbReference>